<reference evidence="1" key="1">
    <citation type="submission" date="2022-07" db="EMBL/GenBank/DDBJ databases">
        <authorList>
            <person name="Macas J."/>
            <person name="Novak P."/>
            <person name="Neumann P."/>
        </authorList>
    </citation>
    <scope>NUCLEOTIDE SEQUENCE</scope>
</reference>
<proteinExistence type="predicted"/>
<dbReference type="EMBL" id="CAMAPF010000916">
    <property type="protein sequence ID" value="CAH9120870.1"/>
    <property type="molecule type" value="Genomic_DNA"/>
</dbReference>
<protein>
    <submittedName>
        <fullName evidence="1">Uncharacterized protein</fullName>
    </submittedName>
</protein>
<evidence type="ECO:0000313" key="1">
    <source>
        <dbReference type="EMBL" id="CAH9120870.1"/>
    </source>
</evidence>
<keyword evidence="2" id="KW-1185">Reference proteome</keyword>
<evidence type="ECO:0000313" key="2">
    <source>
        <dbReference type="Proteomes" id="UP001152523"/>
    </source>
</evidence>
<accession>A0AAV0EE51</accession>
<organism evidence="1 2">
    <name type="scientific">Cuscuta epithymum</name>
    <dbReference type="NCBI Taxonomy" id="186058"/>
    <lineage>
        <taxon>Eukaryota</taxon>
        <taxon>Viridiplantae</taxon>
        <taxon>Streptophyta</taxon>
        <taxon>Embryophyta</taxon>
        <taxon>Tracheophyta</taxon>
        <taxon>Spermatophyta</taxon>
        <taxon>Magnoliopsida</taxon>
        <taxon>eudicotyledons</taxon>
        <taxon>Gunneridae</taxon>
        <taxon>Pentapetalae</taxon>
        <taxon>asterids</taxon>
        <taxon>lamiids</taxon>
        <taxon>Solanales</taxon>
        <taxon>Convolvulaceae</taxon>
        <taxon>Cuscuteae</taxon>
        <taxon>Cuscuta</taxon>
        <taxon>Cuscuta subgen. Cuscuta</taxon>
    </lineage>
</organism>
<comment type="caution">
    <text evidence="1">The sequence shown here is derived from an EMBL/GenBank/DDBJ whole genome shotgun (WGS) entry which is preliminary data.</text>
</comment>
<gene>
    <name evidence="1" type="ORF">CEPIT_LOCUS23263</name>
</gene>
<name>A0AAV0EE51_9ASTE</name>
<sequence>MGTVDVKSDGEYSAIGGKGDLGFIDIENYKSRGSCDLDGESEIVHISAPFALVNGRPVSGCVGETIVNATTVKNITDDSLDLSSIKIHDSKPEDSFTLSLMEPPTATSDVDFIEEFVETFSVEDKTLRPGQTLTVWLSCKPKEPVGVAQLVARECHKG</sequence>
<dbReference type="Proteomes" id="UP001152523">
    <property type="component" value="Unassembled WGS sequence"/>
</dbReference>
<dbReference type="AlphaFoldDB" id="A0AAV0EE51"/>